<sequence>MVKLMSRFRPWPRSLAGQMILLMLLVLILAQVFGFWFLADERKAALRAMGRDVTAERIESVLRLLQETPQSLHDKVTVAASDGRIRFSLDGISQITESDALEIPRFQMLYRGRLEEMGVLDIRVRMVELDLPPWHRLDLPKRGERWDRDRDGHDRDRWRHPNRDQLRGGLFELSLQLADGRWLNVSHHLPPRPYIWALAEFLTLFGSATALILMVIVMIRRITRPVRTLADASDALGRGADVPVIQETGAAEIRHATRAFNDMNMRLKRFMKDRLAILAALSHDLRTPITTLRLRAEFIEDEENREKVLETIDEIAEMTEVTLSFVREDTATEHTRLTDFAALLETVCDDLADQGKTVMLKEITGRPLVQCRPVALKRALRNLIENADKYGDGAAVSIEAQEGQIAVLVEDDGPGIPEEKLEDIFQPFVRLEESRSRDTGGIGMGLAIARMIARGHGGDIVMENRVVGGLRAILTLPLSG</sequence>
<evidence type="ECO:0000256" key="5">
    <source>
        <dbReference type="ARBA" id="ARBA00022519"/>
    </source>
</evidence>
<keyword evidence="13" id="KW-0902">Two-component regulatory system</keyword>
<dbReference type="InterPro" id="IPR004358">
    <property type="entry name" value="Sig_transdc_His_kin-like_C"/>
</dbReference>
<dbReference type="PROSITE" id="PS50109">
    <property type="entry name" value="HIS_KIN"/>
    <property type="match status" value="1"/>
</dbReference>
<evidence type="ECO:0000313" key="19">
    <source>
        <dbReference type="Proteomes" id="UP000256845"/>
    </source>
</evidence>
<dbReference type="Gene3D" id="1.10.287.130">
    <property type="match status" value="1"/>
</dbReference>
<dbReference type="GO" id="GO:0005886">
    <property type="term" value="C:plasma membrane"/>
    <property type="evidence" value="ECO:0007669"/>
    <property type="project" value="UniProtKB-SubCell"/>
</dbReference>
<dbReference type="PANTHER" id="PTHR44936">
    <property type="entry name" value="SENSOR PROTEIN CREC"/>
    <property type="match status" value="1"/>
</dbReference>
<feature type="domain" description="Histidine kinase" evidence="16">
    <location>
        <begin position="280"/>
        <end position="480"/>
    </location>
</feature>
<dbReference type="RefSeq" id="WP_115936180.1">
    <property type="nucleotide sequence ID" value="NZ_QRDW01000003.1"/>
</dbReference>
<keyword evidence="5" id="KW-0997">Cell inner membrane</keyword>
<feature type="transmembrane region" description="Helical" evidence="15">
    <location>
        <begin position="20"/>
        <end position="39"/>
    </location>
</feature>
<dbReference type="Gene3D" id="3.30.565.10">
    <property type="entry name" value="Histidine kinase-like ATPase, C-terminal domain"/>
    <property type="match status" value="1"/>
</dbReference>
<dbReference type="InterPro" id="IPR003660">
    <property type="entry name" value="HAMP_dom"/>
</dbReference>
<dbReference type="EC" id="2.7.13.3" evidence="3"/>
<keyword evidence="12 15" id="KW-1133">Transmembrane helix</keyword>
<evidence type="ECO:0000256" key="8">
    <source>
        <dbReference type="ARBA" id="ARBA00022692"/>
    </source>
</evidence>
<evidence type="ECO:0000259" key="17">
    <source>
        <dbReference type="PROSITE" id="PS50885"/>
    </source>
</evidence>
<evidence type="ECO:0000256" key="10">
    <source>
        <dbReference type="ARBA" id="ARBA00022777"/>
    </source>
</evidence>
<feature type="domain" description="HAMP" evidence="17">
    <location>
        <begin position="220"/>
        <end position="272"/>
    </location>
</feature>
<evidence type="ECO:0000256" key="15">
    <source>
        <dbReference type="SAM" id="Phobius"/>
    </source>
</evidence>
<keyword evidence="4" id="KW-1003">Cell membrane</keyword>
<comment type="caution">
    <text evidence="18">The sequence shown here is derived from an EMBL/GenBank/DDBJ whole genome shotgun (WGS) entry which is preliminary data.</text>
</comment>
<feature type="transmembrane region" description="Helical" evidence="15">
    <location>
        <begin position="194"/>
        <end position="219"/>
    </location>
</feature>
<organism evidence="18 19">
    <name type="scientific">Aestuariispira insulae</name>
    <dbReference type="NCBI Taxonomy" id="1461337"/>
    <lineage>
        <taxon>Bacteria</taxon>
        <taxon>Pseudomonadati</taxon>
        <taxon>Pseudomonadota</taxon>
        <taxon>Alphaproteobacteria</taxon>
        <taxon>Rhodospirillales</taxon>
        <taxon>Kiloniellaceae</taxon>
        <taxon>Aestuariispira</taxon>
    </lineage>
</organism>
<evidence type="ECO:0000256" key="4">
    <source>
        <dbReference type="ARBA" id="ARBA00022475"/>
    </source>
</evidence>
<dbReference type="Proteomes" id="UP000256845">
    <property type="component" value="Unassembled WGS sequence"/>
</dbReference>
<accession>A0A3D9HQU0</accession>
<keyword evidence="6" id="KW-0597">Phosphoprotein</keyword>
<dbReference type="InterPro" id="IPR003661">
    <property type="entry name" value="HisK_dim/P_dom"/>
</dbReference>
<dbReference type="InterPro" id="IPR036890">
    <property type="entry name" value="HATPase_C_sf"/>
</dbReference>
<dbReference type="EMBL" id="QRDW01000003">
    <property type="protein sequence ID" value="RED51276.1"/>
    <property type="molecule type" value="Genomic_DNA"/>
</dbReference>
<dbReference type="SMART" id="SM00304">
    <property type="entry name" value="HAMP"/>
    <property type="match status" value="1"/>
</dbReference>
<keyword evidence="19" id="KW-1185">Reference proteome</keyword>
<dbReference type="SMART" id="SM00387">
    <property type="entry name" value="HATPase_c"/>
    <property type="match status" value="1"/>
</dbReference>
<dbReference type="SMART" id="SM00388">
    <property type="entry name" value="HisKA"/>
    <property type="match status" value="1"/>
</dbReference>
<dbReference type="CDD" id="cd06225">
    <property type="entry name" value="HAMP"/>
    <property type="match status" value="1"/>
</dbReference>
<evidence type="ECO:0000256" key="3">
    <source>
        <dbReference type="ARBA" id="ARBA00012438"/>
    </source>
</evidence>
<reference evidence="18 19" key="1">
    <citation type="submission" date="2018-07" db="EMBL/GenBank/DDBJ databases">
        <title>Genomic Encyclopedia of Type Strains, Phase III (KMG-III): the genomes of soil and plant-associated and newly described type strains.</title>
        <authorList>
            <person name="Whitman W."/>
        </authorList>
    </citation>
    <scope>NUCLEOTIDE SEQUENCE [LARGE SCALE GENOMIC DNA]</scope>
    <source>
        <strain evidence="18 19">CECT 8488</strain>
    </source>
</reference>
<dbReference type="InterPro" id="IPR050980">
    <property type="entry name" value="2C_sensor_his_kinase"/>
</dbReference>
<dbReference type="GO" id="GO:0000155">
    <property type="term" value="F:phosphorelay sensor kinase activity"/>
    <property type="evidence" value="ECO:0007669"/>
    <property type="project" value="InterPro"/>
</dbReference>
<keyword evidence="14 15" id="KW-0472">Membrane</keyword>
<keyword evidence="7" id="KW-0808">Transferase</keyword>
<dbReference type="PANTHER" id="PTHR44936:SF5">
    <property type="entry name" value="SENSOR HISTIDINE KINASE ENVZ"/>
    <property type="match status" value="1"/>
</dbReference>
<dbReference type="Pfam" id="PF00512">
    <property type="entry name" value="HisKA"/>
    <property type="match status" value="1"/>
</dbReference>
<gene>
    <name evidence="18" type="ORF">DFP90_10376</name>
</gene>
<dbReference type="InterPro" id="IPR003594">
    <property type="entry name" value="HATPase_dom"/>
</dbReference>
<evidence type="ECO:0000256" key="6">
    <source>
        <dbReference type="ARBA" id="ARBA00022553"/>
    </source>
</evidence>
<comment type="catalytic activity">
    <reaction evidence="1">
        <text>ATP + protein L-histidine = ADP + protein N-phospho-L-histidine.</text>
        <dbReference type="EC" id="2.7.13.3"/>
    </reaction>
</comment>
<evidence type="ECO:0000256" key="1">
    <source>
        <dbReference type="ARBA" id="ARBA00000085"/>
    </source>
</evidence>
<comment type="subcellular location">
    <subcellularLocation>
        <location evidence="2">Cell inner membrane</location>
        <topology evidence="2">Multi-pass membrane protein</topology>
    </subcellularLocation>
</comment>
<dbReference type="Pfam" id="PF00672">
    <property type="entry name" value="HAMP"/>
    <property type="match status" value="1"/>
</dbReference>
<evidence type="ECO:0000256" key="13">
    <source>
        <dbReference type="ARBA" id="ARBA00023012"/>
    </source>
</evidence>
<keyword evidence="9" id="KW-0547">Nucleotide-binding</keyword>
<name>A0A3D9HQU0_9PROT</name>
<keyword evidence="11" id="KW-0067">ATP-binding</keyword>
<dbReference type="SUPFAM" id="SSF47384">
    <property type="entry name" value="Homodimeric domain of signal transducing histidine kinase"/>
    <property type="match status" value="1"/>
</dbReference>
<keyword evidence="10 18" id="KW-0418">Kinase</keyword>
<dbReference type="AlphaFoldDB" id="A0A3D9HQU0"/>
<evidence type="ECO:0000256" key="7">
    <source>
        <dbReference type="ARBA" id="ARBA00022679"/>
    </source>
</evidence>
<evidence type="ECO:0000256" key="9">
    <source>
        <dbReference type="ARBA" id="ARBA00022741"/>
    </source>
</evidence>
<evidence type="ECO:0000256" key="14">
    <source>
        <dbReference type="ARBA" id="ARBA00023136"/>
    </source>
</evidence>
<dbReference type="CDD" id="cd00082">
    <property type="entry name" value="HisKA"/>
    <property type="match status" value="1"/>
</dbReference>
<keyword evidence="8 15" id="KW-0812">Transmembrane</keyword>
<evidence type="ECO:0000256" key="11">
    <source>
        <dbReference type="ARBA" id="ARBA00022840"/>
    </source>
</evidence>
<evidence type="ECO:0000259" key="16">
    <source>
        <dbReference type="PROSITE" id="PS50109"/>
    </source>
</evidence>
<dbReference type="InterPro" id="IPR036097">
    <property type="entry name" value="HisK_dim/P_sf"/>
</dbReference>
<dbReference type="OrthoDB" id="9804645at2"/>
<dbReference type="InterPro" id="IPR005467">
    <property type="entry name" value="His_kinase_dom"/>
</dbReference>
<protein>
    <recommendedName>
        <fullName evidence="3">histidine kinase</fullName>
        <ecNumber evidence="3">2.7.13.3</ecNumber>
    </recommendedName>
</protein>
<evidence type="ECO:0000256" key="12">
    <source>
        <dbReference type="ARBA" id="ARBA00022989"/>
    </source>
</evidence>
<evidence type="ECO:0000256" key="2">
    <source>
        <dbReference type="ARBA" id="ARBA00004429"/>
    </source>
</evidence>
<dbReference type="PROSITE" id="PS50885">
    <property type="entry name" value="HAMP"/>
    <property type="match status" value="1"/>
</dbReference>
<proteinExistence type="predicted"/>
<dbReference type="Pfam" id="PF02518">
    <property type="entry name" value="HATPase_c"/>
    <property type="match status" value="1"/>
</dbReference>
<dbReference type="GO" id="GO:0005524">
    <property type="term" value="F:ATP binding"/>
    <property type="evidence" value="ECO:0007669"/>
    <property type="project" value="UniProtKB-KW"/>
</dbReference>
<dbReference type="PRINTS" id="PR00344">
    <property type="entry name" value="BCTRLSENSOR"/>
</dbReference>
<evidence type="ECO:0000313" key="18">
    <source>
        <dbReference type="EMBL" id="RED51276.1"/>
    </source>
</evidence>
<dbReference type="SUPFAM" id="SSF55874">
    <property type="entry name" value="ATPase domain of HSP90 chaperone/DNA topoisomerase II/histidine kinase"/>
    <property type="match status" value="1"/>
</dbReference>